<dbReference type="GO" id="GO:0004930">
    <property type="term" value="F:G protein-coupled receptor activity"/>
    <property type="evidence" value="ECO:0007669"/>
    <property type="project" value="InterPro"/>
</dbReference>
<dbReference type="SMART" id="SM00303">
    <property type="entry name" value="GPS"/>
    <property type="match status" value="1"/>
</dbReference>
<evidence type="ECO:0000259" key="9">
    <source>
        <dbReference type="PROSITE" id="PS50221"/>
    </source>
</evidence>
<keyword evidence="2 7" id="KW-0812">Transmembrane</keyword>
<feature type="chain" id="PRO_5017334204" description="Adhesion G protein-coupled receptor G1" evidence="8">
    <location>
        <begin position="26"/>
        <end position="640"/>
    </location>
</feature>
<dbReference type="GO" id="GO:0005886">
    <property type="term" value="C:plasma membrane"/>
    <property type="evidence" value="ECO:0007669"/>
    <property type="project" value="TreeGrafter"/>
</dbReference>
<feature type="transmembrane region" description="Helical" evidence="7">
    <location>
        <begin position="435"/>
        <end position="462"/>
    </location>
</feature>
<feature type="transmembrane region" description="Helical" evidence="7">
    <location>
        <begin position="520"/>
        <end position="546"/>
    </location>
</feature>
<feature type="domain" description="G-protein coupled receptors family 2 profile 2" evidence="10">
    <location>
        <begin position="364"/>
        <end position="611"/>
    </location>
</feature>
<gene>
    <name evidence="11" type="primary">ADGRG1</name>
</gene>
<evidence type="ECO:0000256" key="2">
    <source>
        <dbReference type="ARBA" id="ARBA00022692"/>
    </source>
</evidence>
<dbReference type="InterPro" id="IPR000832">
    <property type="entry name" value="GPCR_2_secretin-like"/>
</dbReference>
<dbReference type="PROSITE" id="PS50221">
    <property type="entry name" value="GAIN_B"/>
    <property type="match status" value="1"/>
</dbReference>
<feature type="transmembrane region" description="Helical" evidence="7">
    <location>
        <begin position="558"/>
        <end position="581"/>
    </location>
</feature>
<evidence type="ECO:0000259" key="10">
    <source>
        <dbReference type="PROSITE" id="PS50261"/>
    </source>
</evidence>
<evidence type="ECO:0000256" key="1">
    <source>
        <dbReference type="ARBA" id="ARBA00004141"/>
    </source>
</evidence>
<evidence type="ECO:0000313" key="11">
    <source>
        <dbReference type="Ensembl" id="ENSPNAP00000029532.1"/>
    </source>
</evidence>
<dbReference type="InterPro" id="IPR017981">
    <property type="entry name" value="GPCR_2-like_7TM"/>
</dbReference>
<evidence type="ECO:0000256" key="4">
    <source>
        <dbReference type="ARBA" id="ARBA00023136"/>
    </source>
</evidence>
<dbReference type="GO" id="GO:0007166">
    <property type="term" value="P:cell surface receptor signaling pathway"/>
    <property type="evidence" value="ECO:0007669"/>
    <property type="project" value="InterPro"/>
</dbReference>
<dbReference type="InterPro" id="IPR057244">
    <property type="entry name" value="GAIN_B"/>
</dbReference>
<feature type="domain" description="GAIN-B" evidence="9">
    <location>
        <begin position="213"/>
        <end position="356"/>
    </location>
</feature>
<evidence type="ECO:0008006" key="13">
    <source>
        <dbReference type="Google" id="ProtNLM"/>
    </source>
</evidence>
<name>A0A3B4DYQ0_PYGNA</name>
<dbReference type="PANTHER" id="PTHR12011:SF435">
    <property type="entry name" value="ADHESION G PROTEIN-COUPLED RECEPTOR G1-RELATED"/>
    <property type="match status" value="1"/>
</dbReference>
<dbReference type="Pfam" id="PF00002">
    <property type="entry name" value="7tm_2"/>
    <property type="match status" value="1"/>
</dbReference>
<dbReference type="AlphaFoldDB" id="A0A3B4DYQ0"/>
<evidence type="ECO:0000256" key="8">
    <source>
        <dbReference type="SAM" id="SignalP"/>
    </source>
</evidence>
<keyword evidence="8" id="KW-0732">Signal</keyword>
<reference evidence="11" key="2">
    <citation type="submission" date="2025-08" db="UniProtKB">
        <authorList>
            <consortium name="Ensembl"/>
        </authorList>
    </citation>
    <scope>IDENTIFICATION</scope>
</reference>
<dbReference type="OrthoDB" id="8951579at2759"/>
<accession>A0A3B4DYQ0</accession>
<evidence type="ECO:0000256" key="7">
    <source>
        <dbReference type="SAM" id="Phobius"/>
    </source>
</evidence>
<dbReference type="PRINTS" id="PR00249">
    <property type="entry name" value="GPCRSECRETIN"/>
</dbReference>
<dbReference type="GO" id="GO:0007189">
    <property type="term" value="P:adenylate cyclase-activating G protein-coupled receptor signaling pathway"/>
    <property type="evidence" value="ECO:0007669"/>
    <property type="project" value="TreeGrafter"/>
</dbReference>
<dbReference type="InterPro" id="IPR046338">
    <property type="entry name" value="GAIN_dom_sf"/>
</dbReference>
<dbReference type="Gene3D" id="1.20.1070.10">
    <property type="entry name" value="Rhodopsin 7-helix transmembrane proteins"/>
    <property type="match status" value="1"/>
</dbReference>
<feature type="transmembrane region" description="Helical" evidence="7">
    <location>
        <begin position="363"/>
        <end position="386"/>
    </location>
</feature>
<protein>
    <recommendedName>
        <fullName evidence="13">Adhesion G protein-coupled receptor G1</fullName>
    </recommendedName>
</protein>
<dbReference type="PROSITE" id="PS50261">
    <property type="entry name" value="G_PROTEIN_RECEP_F2_4"/>
    <property type="match status" value="1"/>
</dbReference>
<feature type="transmembrane region" description="Helical" evidence="7">
    <location>
        <begin position="587"/>
        <end position="609"/>
    </location>
</feature>
<dbReference type="PANTHER" id="PTHR12011">
    <property type="entry name" value="ADHESION G-PROTEIN COUPLED RECEPTOR"/>
    <property type="match status" value="1"/>
</dbReference>
<dbReference type="FunFam" id="1.20.1070.10:FF:000493">
    <property type="entry name" value="Adhesion G protein-coupled receptor G1"/>
    <property type="match status" value="1"/>
</dbReference>
<dbReference type="GeneTree" id="ENSGT00940000154285"/>
<dbReference type="InterPro" id="IPR000203">
    <property type="entry name" value="GPS"/>
</dbReference>
<keyword evidence="12" id="KW-1185">Reference proteome</keyword>
<dbReference type="OMA" id="CVWVGAL"/>
<evidence type="ECO:0000256" key="6">
    <source>
        <dbReference type="SAM" id="MobiDB-lite"/>
    </source>
</evidence>
<feature type="transmembrane region" description="Helical" evidence="7">
    <location>
        <begin position="469"/>
        <end position="493"/>
    </location>
</feature>
<keyword evidence="4 7" id="KW-0472">Membrane</keyword>
<sequence>MDPGIRTFGGILLLALLALFGRQVATENDKDFKLCGSWIHGSHSRDLIVDLKTGCENIIISANDSSLSIRGKITAQCNRSEVRALDPSPGPTHFCVFWEPLLDMLIMEMNNTNTTLCESREVQTMCCTDLSSGAQNKSQHHGIVNASIHGDIITGDAIAVYEFKGGVIDCKKVFCDKAVQESRGANMIEDAVMRSKAVGSVDLPCAQSVVVKMNEDFAGYNVTLPAPHSVPANTVLLYLPACLKPARSNTAKVVCTYFKSSTLFQGSADVLDEVVGISVENEIITHLPEPVRIKFHHSDILANQTAKCVSWDTRKDKEIKWRMEGCKTAHISSKETECCCNHLTYFAILVQVNPTRKVHHLQALTFITAVGCAVSIVSCAVLFISLCRKRRAKDQSSLVHRGLVVALFLLCLLFVLTGTIANLGQDEVCQFVGALLHYALLSTLCWMAVEVLHTFWMIYMVFSPSPKTCIWYLLGFGLPALPVVILASMGNFYGERMVMPSDDVSKPYRMCWMTESHATLLAHFILNVGLLAAVVSSGCIMLFLVARKIHNRDEWRRNRVAFLSIWGLSCLFGTTWMLIFFEQLSETVVFFFCIINSLQGFFLMLRFYVLERMRKKPGFGTDGSSTGSTRQHMLQAQEKS</sequence>
<reference evidence="11" key="3">
    <citation type="submission" date="2025-09" db="UniProtKB">
        <authorList>
            <consortium name="Ensembl"/>
        </authorList>
    </citation>
    <scope>IDENTIFICATION</scope>
</reference>
<dbReference type="Pfam" id="PF01825">
    <property type="entry name" value="GPS"/>
    <property type="match status" value="1"/>
</dbReference>
<organism evidence="11 12">
    <name type="scientific">Pygocentrus nattereri</name>
    <name type="common">Red-bellied piranha</name>
    <dbReference type="NCBI Taxonomy" id="42514"/>
    <lineage>
        <taxon>Eukaryota</taxon>
        <taxon>Metazoa</taxon>
        <taxon>Chordata</taxon>
        <taxon>Craniata</taxon>
        <taxon>Vertebrata</taxon>
        <taxon>Euteleostomi</taxon>
        <taxon>Actinopterygii</taxon>
        <taxon>Neopterygii</taxon>
        <taxon>Teleostei</taxon>
        <taxon>Ostariophysi</taxon>
        <taxon>Characiformes</taxon>
        <taxon>Characoidei</taxon>
        <taxon>Pygocentrus</taxon>
    </lineage>
</organism>
<feature type="region of interest" description="Disordered" evidence="6">
    <location>
        <begin position="618"/>
        <end position="640"/>
    </location>
</feature>
<comment type="subcellular location">
    <subcellularLocation>
        <location evidence="1">Membrane</location>
        <topology evidence="1">Multi-pass membrane protein</topology>
    </subcellularLocation>
</comment>
<dbReference type="Proteomes" id="UP001501920">
    <property type="component" value="Chromosome 15"/>
</dbReference>
<keyword evidence="5" id="KW-1015">Disulfide bond</keyword>
<dbReference type="Ensembl" id="ENSPNAT00000016730.2">
    <property type="protein sequence ID" value="ENSPNAP00000029532.1"/>
    <property type="gene ID" value="ENSPNAG00000015640.2"/>
</dbReference>
<evidence type="ECO:0000313" key="12">
    <source>
        <dbReference type="Proteomes" id="UP001501920"/>
    </source>
</evidence>
<feature type="transmembrane region" description="Helical" evidence="7">
    <location>
        <begin position="398"/>
        <end position="423"/>
    </location>
</feature>
<reference evidence="11 12" key="1">
    <citation type="submission" date="2020-10" db="EMBL/GenBank/DDBJ databases">
        <title>Pygocentrus nattereri (red-bellied piranha) genome, fPygNat1, primary haplotype.</title>
        <authorList>
            <person name="Myers G."/>
            <person name="Meyer A."/>
            <person name="Karagic N."/>
            <person name="Pippel M."/>
            <person name="Winkler S."/>
            <person name="Tracey A."/>
            <person name="Wood J."/>
            <person name="Formenti G."/>
            <person name="Howe K."/>
            <person name="Fedrigo O."/>
            <person name="Jarvis E.D."/>
        </authorList>
    </citation>
    <scope>NUCLEOTIDE SEQUENCE [LARGE SCALE GENOMIC DNA]</scope>
</reference>
<proteinExistence type="predicted"/>
<feature type="signal peptide" evidence="8">
    <location>
        <begin position="1"/>
        <end position="25"/>
    </location>
</feature>
<evidence type="ECO:0000256" key="5">
    <source>
        <dbReference type="ARBA" id="ARBA00023157"/>
    </source>
</evidence>
<evidence type="ECO:0000256" key="3">
    <source>
        <dbReference type="ARBA" id="ARBA00022989"/>
    </source>
</evidence>
<keyword evidence="3 7" id="KW-1133">Transmembrane helix</keyword>
<dbReference type="Gene3D" id="2.60.220.50">
    <property type="match status" value="1"/>
</dbReference>